<keyword evidence="3" id="KW-1185">Reference proteome</keyword>
<evidence type="ECO:0000313" key="3">
    <source>
        <dbReference type="Proteomes" id="UP001590950"/>
    </source>
</evidence>
<proteinExistence type="predicted"/>
<feature type="compositionally biased region" description="Polar residues" evidence="1">
    <location>
        <begin position="1"/>
        <end position="18"/>
    </location>
</feature>
<organism evidence="2 3">
    <name type="scientific">Stereocaulon virgatum</name>
    <dbReference type="NCBI Taxonomy" id="373712"/>
    <lineage>
        <taxon>Eukaryota</taxon>
        <taxon>Fungi</taxon>
        <taxon>Dikarya</taxon>
        <taxon>Ascomycota</taxon>
        <taxon>Pezizomycotina</taxon>
        <taxon>Lecanoromycetes</taxon>
        <taxon>OSLEUM clade</taxon>
        <taxon>Lecanoromycetidae</taxon>
        <taxon>Lecanorales</taxon>
        <taxon>Lecanorineae</taxon>
        <taxon>Stereocaulaceae</taxon>
        <taxon>Stereocaulon</taxon>
    </lineage>
</organism>
<feature type="compositionally biased region" description="Polar residues" evidence="1">
    <location>
        <begin position="119"/>
        <end position="129"/>
    </location>
</feature>
<reference evidence="2 3" key="1">
    <citation type="submission" date="2024-09" db="EMBL/GenBank/DDBJ databases">
        <title>Rethinking Asexuality: The Enigmatic Case of Functional Sexual Genes in Lepraria (Stereocaulaceae).</title>
        <authorList>
            <person name="Doellman M."/>
            <person name="Sun Y."/>
            <person name="Barcenas-Pena A."/>
            <person name="Lumbsch H.T."/>
            <person name="Grewe F."/>
        </authorList>
    </citation>
    <scope>NUCLEOTIDE SEQUENCE [LARGE SCALE GENOMIC DNA]</scope>
    <source>
        <strain evidence="2 3">Mercado 3170</strain>
    </source>
</reference>
<sequence>MANRTPIGSQDNFLSSRAASIDGDNLASSPILPAPDHQNNKPRKAPTITPRSFTRFFTPKSSHERGGRIGASRQALRDITASASNRKRRRTPTKDTVHIGADDIKGASRIPKSKKRKIQNSSDFTQERSSPLKRIRNQSLPVAEDESDAESAGSG</sequence>
<evidence type="ECO:0000256" key="1">
    <source>
        <dbReference type="SAM" id="MobiDB-lite"/>
    </source>
</evidence>
<name>A0ABR3ZV59_9LECA</name>
<evidence type="ECO:0000313" key="2">
    <source>
        <dbReference type="EMBL" id="KAL2037492.1"/>
    </source>
</evidence>
<protein>
    <submittedName>
        <fullName evidence="2">Uncharacterized protein</fullName>
    </submittedName>
</protein>
<feature type="region of interest" description="Disordered" evidence="1">
    <location>
        <begin position="1"/>
        <end position="155"/>
    </location>
</feature>
<accession>A0ABR3ZV59</accession>
<dbReference type="Proteomes" id="UP001590950">
    <property type="component" value="Unassembled WGS sequence"/>
</dbReference>
<dbReference type="EMBL" id="JBEFKJ010000040">
    <property type="protein sequence ID" value="KAL2037492.1"/>
    <property type="molecule type" value="Genomic_DNA"/>
</dbReference>
<comment type="caution">
    <text evidence="2">The sequence shown here is derived from an EMBL/GenBank/DDBJ whole genome shotgun (WGS) entry which is preliminary data.</text>
</comment>
<feature type="compositionally biased region" description="Basic and acidic residues" evidence="1">
    <location>
        <begin position="92"/>
        <end position="106"/>
    </location>
</feature>
<gene>
    <name evidence="2" type="ORF">N7G274_009773</name>
</gene>